<dbReference type="Proteomes" id="UP000664654">
    <property type="component" value="Unassembled WGS sequence"/>
</dbReference>
<reference evidence="2" key="1">
    <citation type="submission" date="2021-03" db="EMBL/GenBank/DDBJ databases">
        <title>novel species isolated from a fishpond in China.</title>
        <authorList>
            <person name="Lu H."/>
            <person name="Cai Z."/>
        </authorList>
    </citation>
    <scope>NUCLEOTIDE SEQUENCE</scope>
    <source>
        <strain evidence="2">JCM 30855</strain>
    </source>
</reference>
<feature type="domain" description="Pyrrolo-quinoline quinone repeat" evidence="1">
    <location>
        <begin position="20"/>
        <end position="107"/>
    </location>
</feature>
<dbReference type="RefSeq" id="WP_206571950.1">
    <property type="nucleotide sequence ID" value="NZ_JAFKCV010000001.1"/>
</dbReference>
<accession>A0A939DKH9</accession>
<dbReference type="EMBL" id="JAFKCV010000001">
    <property type="protein sequence ID" value="MBN7823840.1"/>
    <property type="molecule type" value="Genomic_DNA"/>
</dbReference>
<dbReference type="SMART" id="SM00564">
    <property type="entry name" value="PQQ"/>
    <property type="match status" value="5"/>
</dbReference>
<gene>
    <name evidence="2" type="ORF">J0A66_01260</name>
</gene>
<dbReference type="InterPro" id="IPR011047">
    <property type="entry name" value="Quinoprotein_ADH-like_sf"/>
</dbReference>
<dbReference type="AlphaFoldDB" id="A0A939DKH9"/>
<dbReference type="SUPFAM" id="SSF50998">
    <property type="entry name" value="Quinoprotein alcohol dehydrogenase-like"/>
    <property type="match status" value="2"/>
</dbReference>
<sequence length="406" mass="44335">MRSLCWLFCLLFPLAVEAELLWEYQSGGPVTAPPLITNKGLFLAAGQAVHHLDKRGALLNRLPLDEDVRSTPVIHQGLLLVHGKGGLFAFSADGSQLWHHASQDGPLMVAGETWGWGEGVYADPWAWYRSGVAVKDNTAFYSDSGGTYAVELKTGKRLWHRDTGQTHTTPVVGDDAVFAASWNNSLYALSPANGEILWRFDADLPAGQFSGWAGWQGLNLTPTLNGKAIYLGSRGTYLYKLAASSGKEIWRVKHASTWIGSPAMVFDNTLYYGLSDGTALVGQALDSGNLTHLVQSPHLIFAPPVQVDGRIYFATLSGELFEYMPGTGQRRRLYQTRASADHYPRHVKAGGGPNYLPADPQLSPHQATVKQVQVMLREMDSILSLTTDGQQLYLGTATGRLLAIRI</sequence>
<feature type="domain" description="Pyrrolo-quinoline quinone repeat" evidence="1">
    <location>
        <begin position="223"/>
        <end position="336"/>
    </location>
</feature>
<dbReference type="InterPro" id="IPR015943">
    <property type="entry name" value="WD40/YVTN_repeat-like_dom_sf"/>
</dbReference>
<proteinExistence type="predicted"/>
<evidence type="ECO:0000259" key="1">
    <source>
        <dbReference type="Pfam" id="PF13360"/>
    </source>
</evidence>
<evidence type="ECO:0000313" key="3">
    <source>
        <dbReference type="Proteomes" id="UP000664654"/>
    </source>
</evidence>
<dbReference type="InterPro" id="IPR018391">
    <property type="entry name" value="PQQ_b-propeller_rpt"/>
</dbReference>
<organism evidence="2 3">
    <name type="scientific">Bowmanella dokdonensis</name>
    <dbReference type="NCBI Taxonomy" id="751969"/>
    <lineage>
        <taxon>Bacteria</taxon>
        <taxon>Pseudomonadati</taxon>
        <taxon>Pseudomonadota</taxon>
        <taxon>Gammaproteobacteria</taxon>
        <taxon>Alteromonadales</taxon>
        <taxon>Alteromonadaceae</taxon>
        <taxon>Bowmanella</taxon>
    </lineage>
</organism>
<feature type="domain" description="Pyrrolo-quinoline quinone repeat" evidence="1">
    <location>
        <begin position="129"/>
        <end position="206"/>
    </location>
</feature>
<name>A0A939DKH9_9ALTE</name>
<dbReference type="PANTHER" id="PTHR34512:SF30">
    <property type="entry name" value="OUTER MEMBRANE PROTEIN ASSEMBLY FACTOR BAMB"/>
    <property type="match status" value="1"/>
</dbReference>
<dbReference type="Pfam" id="PF13360">
    <property type="entry name" value="PQQ_2"/>
    <property type="match status" value="3"/>
</dbReference>
<comment type="caution">
    <text evidence="2">The sequence shown here is derived from an EMBL/GenBank/DDBJ whole genome shotgun (WGS) entry which is preliminary data.</text>
</comment>
<protein>
    <submittedName>
        <fullName evidence="2">PQQ-binding-like beta-propeller repeat protein</fullName>
    </submittedName>
</protein>
<keyword evidence="3" id="KW-1185">Reference proteome</keyword>
<dbReference type="Gene3D" id="2.130.10.10">
    <property type="entry name" value="YVTN repeat-like/Quinoprotein amine dehydrogenase"/>
    <property type="match status" value="3"/>
</dbReference>
<dbReference type="PANTHER" id="PTHR34512">
    <property type="entry name" value="CELL SURFACE PROTEIN"/>
    <property type="match status" value="1"/>
</dbReference>
<evidence type="ECO:0000313" key="2">
    <source>
        <dbReference type="EMBL" id="MBN7823840.1"/>
    </source>
</evidence>
<dbReference type="InterPro" id="IPR002372">
    <property type="entry name" value="PQQ_rpt_dom"/>
</dbReference>